<sequence>MERQRSFFFKSTKFLVFSFTLSSSIIFLAFFTVCLFKSSTLILQDASFRFNTTSLVGVTPISVQTLSGLPNNFSASGLTNTIFTHAHFSVSDNTSGFAIISVAADNDESKELKAEVDGDKDRVNGNFSTVQETVLAGQSSSEKLLVAESSEKVYDEKIKGISRGKTEVSSSGEIAEENEVTSIGKIEAPRAEGTGGKRAIATSVENIEAPRKGRIEEKKIRLTSVDKIEASSKGRIKERNTRGCDVTKGRWVYDESYPLYTNNSCPFIDEGFDCLGNGRLDKDYMKWRWQPQDCDIPRFNATKMLELIRGKRLVFVGDSINRNQWESMLCMLMGAVRDPKMVYETHGRRITKEKGNYCFKFVDYKCTVEYYVSHFLVHESKARVGQKRVQTLRIDAIDHGSSRWRGADILIFNTAHWWSHFKTKAGINYYQEGNQVYPKLDVSTAFRRALTTWASWVDKHINSRKTRVFFRSSAPSHFRGGQWNSGGHCEEATRPLNETFCVHAFEKNNITEDIIKHMRTPVTFLNITGLSEFRIDGHPSKYGKKPVKRYASGGQDCSHWCLPGIPDTWNQLLYFHLLYKQGDSFQ</sequence>
<dbReference type="Proteomes" id="UP000091857">
    <property type="component" value="Chromosome 5"/>
</dbReference>
<name>A0A2C9VS37_MANES</name>
<evidence type="ECO:0000256" key="3">
    <source>
        <dbReference type="ARBA" id="ARBA00022692"/>
    </source>
</evidence>
<evidence type="ECO:0000256" key="1">
    <source>
        <dbReference type="ARBA" id="ARBA00004167"/>
    </source>
</evidence>
<evidence type="ECO:0000259" key="8">
    <source>
        <dbReference type="Pfam" id="PF13839"/>
    </source>
</evidence>
<evidence type="ECO:0000256" key="6">
    <source>
        <dbReference type="ARBA" id="ARBA00023136"/>
    </source>
</evidence>
<dbReference type="PANTHER" id="PTHR32285">
    <property type="entry name" value="PROTEIN TRICHOME BIREFRINGENCE-LIKE 9-RELATED"/>
    <property type="match status" value="1"/>
</dbReference>
<evidence type="ECO:0000259" key="9">
    <source>
        <dbReference type="Pfam" id="PF14416"/>
    </source>
</evidence>
<keyword evidence="3 7" id="KW-0812">Transmembrane</keyword>
<proteinExistence type="inferred from homology"/>
<feature type="transmembrane region" description="Helical" evidence="7">
    <location>
        <begin position="12"/>
        <end position="33"/>
    </location>
</feature>
<dbReference type="GO" id="GO:0016413">
    <property type="term" value="F:O-acetyltransferase activity"/>
    <property type="evidence" value="ECO:0000318"/>
    <property type="project" value="GO_Central"/>
</dbReference>
<comment type="similarity">
    <text evidence="2">Belongs to the PC-esterase family. TBL subfamily.</text>
</comment>
<protein>
    <submittedName>
        <fullName evidence="10">Uncharacterized protein</fullName>
    </submittedName>
</protein>
<accession>A0A2C9VS37</accession>
<dbReference type="GO" id="GO:0016020">
    <property type="term" value="C:membrane"/>
    <property type="evidence" value="ECO:0007669"/>
    <property type="project" value="UniProtKB-SubCell"/>
</dbReference>
<evidence type="ECO:0000256" key="7">
    <source>
        <dbReference type="SAM" id="Phobius"/>
    </source>
</evidence>
<dbReference type="OMA" id="TAHWWNH"/>
<dbReference type="InterPro" id="IPR025846">
    <property type="entry name" value="TBL_N"/>
</dbReference>
<keyword evidence="4" id="KW-0735">Signal-anchor</keyword>
<dbReference type="InterPro" id="IPR029962">
    <property type="entry name" value="TBL"/>
</dbReference>
<keyword evidence="5 7" id="KW-1133">Transmembrane helix</keyword>
<dbReference type="STRING" id="3983.A0A2C9VS37"/>
<evidence type="ECO:0000256" key="2">
    <source>
        <dbReference type="ARBA" id="ARBA00007727"/>
    </source>
</evidence>
<dbReference type="OrthoDB" id="630188at2759"/>
<keyword evidence="11" id="KW-1185">Reference proteome</keyword>
<dbReference type="PANTHER" id="PTHR32285:SF19">
    <property type="entry name" value="PROTEIN TRICHOME BIREFRINGENCE-LIKE 6"/>
    <property type="match status" value="1"/>
</dbReference>
<feature type="domain" description="Trichome birefringence-like N-terminal" evidence="9">
    <location>
        <begin position="243"/>
        <end position="295"/>
    </location>
</feature>
<gene>
    <name evidence="10" type="ORF">MANES_05G003900v8</name>
</gene>
<dbReference type="Pfam" id="PF14416">
    <property type="entry name" value="PMR5N"/>
    <property type="match status" value="1"/>
</dbReference>
<keyword evidence="6 7" id="KW-0472">Membrane</keyword>
<evidence type="ECO:0000256" key="4">
    <source>
        <dbReference type="ARBA" id="ARBA00022968"/>
    </source>
</evidence>
<dbReference type="InterPro" id="IPR026057">
    <property type="entry name" value="TBL_C"/>
</dbReference>
<dbReference type="GO" id="GO:0005794">
    <property type="term" value="C:Golgi apparatus"/>
    <property type="evidence" value="ECO:0000318"/>
    <property type="project" value="GO_Central"/>
</dbReference>
<dbReference type="Gramene" id="Manes.05G003900.1.v8.1">
    <property type="protein sequence ID" value="Manes.05G003900.1.v8.1.CDS"/>
    <property type="gene ID" value="Manes.05G003900.v8.1"/>
</dbReference>
<dbReference type="Pfam" id="PF13839">
    <property type="entry name" value="PC-Esterase"/>
    <property type="match status" value="1"/>
</dbReference>
<feature type="domain" description="Trichome birefringence-like C-terminal" evidence="8">
    <location>
        <begin position="296"/>
        <end position="574"/>
    </location>
</feature>
<comment type="subcellular location">
    <subcellularLocation>
        <location evidence="1">Membrane</location>
        <topology evidence="1">Single-pass membrane protein</topology>
    </subcellularLocation>
</comment>
<evidence type="ECO:0000256" key="5">
    <source>
        <dbReference type="ARBA" id="ARBA00022989"/>
    </source>
</evidence>
<dbReference type="AlphaFoldDB" id="A0A2C9VS37"/>
<organism evidence="10 11">
    <name type="scientific">Manihot esculenta</name>
    <name type="common">Cassava</name>
    <name type="synonym">Jatropha manihot</name>
    <dbReference type="NCBI Taxonomy" id="3983"/>
    <lineage>
        <taxon>Eukaryota</taxon>
        <taxon>Viridiplantae</taxon>
        <taxon>Streptophyta</taxon>
        <taxon>Embryophyta</taxon>
        <taxon>Tracheophyta</taxon>
        <taxon>Spermatophyta</taxon>
        <taxon>Magnoliopsida</taxon>
        <taxon>eudicotyledons</taxon>
        <taxon>Gunneridae</taxon>
        <taxon>Pentapetalae</taxon>
        <taxon>rosids</taxon>
        <taxon>fabids</taxon>
        <taxon>Malpighiales</taxon>
        <taxon>Euphorbiaceae</taxon>
        <taxon>Crotonoideae</taxon>
        <taxon>Manihoteae</taxon>
        <taxon>Manihot</taxon>
    </lineage>
</organism>
<evidence type="ECO:0000313" key="10">
    <source>
        <dbReference type="EMBL" id="OAY48765.1"/>
    </source>
</evidence>
<dbReference type="EMBL" id="CM004391">
    <property type="protein sequence ID" value="OAY48765.1"/>
    <property type="molecule type" value="Genomic_DNA"/>
</dbReference>
<reference evidence="11" key="1">
    <citation type="journal article" date="2016" name="Nat. Biotechnol.">
        <title>Sequencing wild and cultivated cassava and related species reveals extensive interspecific hybridization and genetic diversity.</title>
        <authorList>
            <person name="Bredeson J.V."/>
            <person name="Lyons J.B."/>
            <person name="Prochnik S.E."/>
            <person name="Wu G.A."/>
            <person name="Ha C.M."/>
            <person name="Edsinger-Gonzales E."/>
            <person name="Grimwood J."/>
            <person name="Schmutz J."/>
            <person name="Rabbi I.Y."/>
            <person name="Egesi C."/>
            <person name="Nauluvula P."/>
            <person name="Lebot V."/>
            <person name="Ndunguru J."/>
            <person name="Mkamilo G."/>
            <person name="Bart R.S."/>
            <person name="Setter T.L."/>
            <person name="Gleadow R.M."/>
            <person name="Kulakow P."/>
            <person name="Ferguson M.E."/>
            <person name="Rounsley S."/>
            <person name="Rokhsar D.S."/>
        </authorList>
    </citation>
    <scope>NUCLEOTIDE SEQUENCE [LARGE SCALE GENOMIC DNA]</scope>
    <source>
        <strain evidence="11">cv. AM560-2</strain>
    </source>
</reference>
<comment type="caution">
    <text evidence="10">The sequence shown here is derived from an EMBL/GenBank/DDBJ whole genome shotgun (WGS) entry which is preliminary data.</text>
</comment>
<evidence type="ECO:0000313" key="11">
    <source>
        <dbReference type="Proteomes" id="UP000091857"/>
    </source>
</evidence>